<dbReference type="Pfam" id="PF14363">
    <property type="entry name" value="AAA_assoc"/>
    <property type="match status" value="1"/>
</dbReference>
<dbReference type="CDD" id="cd19510">
    <property type="entry name" value="RecA-like_BCS1"/>
    <property type="match status" value="1"/>
</dbReference>
<dbReference type="InterPro" id="IPR050747">
    <property type="entry name" value="Mitochondrial_chaperone_BCS1"/>
</dbReference>
<evidence type="ECO:0000256" key="5">
    <source>
        <dbReference type="ARBA" id="ARBA00049360"/>
    </source>
</evidence>
<dbReference type="AlphaFoldDB" id="A0AAW1I557"/>
<dbReference type="InterPro" id="IPR003959">
    <property type="entry name" value="ATPase_AAA_core"/>
</dbReference>
<reference evidence="8" key="1">
    <citation type="submission" date="2024-03" db="EMBL/GenBank/DDBJ databases">
        <title>WGS assembly of Saponaria officinalis var. Norfolk2.</title>
        <authorList>
            <person name="Jenkins J."/>
            <person name="Shu S."/>
            <person name="Grimwood J."/>
            <person name="Barry K."/>
            <person name="Goodstein D."/>
            <person name="Schmutz J."/>
            <person name="Leebens-Mack J."/>
            <person name="Osbourn A."/>
        </authorList>
    </citation>
    <scope>NUCLEOTIDE SEQUENCE [LARGE SCALE GENOMIC DNA]</scope>
    <source>
        <strain evidence="8">JIC</strain>
    </source>
</reference>
<dbReference type="Gene3D" id="3.40.50.300">
    <property type="entry name" value="P-loop containing nucleotide triphosphate hydrolases"/>
    <property type="match status" value="1"/>
</dbReference>
<dbReference type="EMBL" id="JBDFQZ010000010">
    <property type="protein sequence ID" value="KAK9684630.1"/>
    <property type="molecule type" value="Genomic_DNA"/>
</dbReference>
<evidence type="ECO:0000259" key="7">
    <source>
        <dbReference type="SMART" id="SM00382"/>
    </source>
</evidence>
<proteinExistence type="inferred from homology"/>
<sequence>MVQHTKSLTMVENTLMKWTKKRPLELVVFIWSIVRHYVPIEIRQLFFRYTRQLVELTSPYIHLYIDEYTSSQLYSTSSIYVRVRAYLDEHGCKSSTRFRLHAPARGKRVFRTSGDEEVIDQFKGVTVWWVLEVKDSVKTKAYKLMFHRKYRELISGEYLDYVINEGKMIIQRNRTRKLYLNKVPDSYSRALWMSVNFEHPANFDNLAMSTAKKREIVEDLLSFSKSKDFYARVGKAWKRGYLLYGPPGTGKSTMIAAMANLLGYDVYDLELTSVSSNEELRRLLISTDKKSIIAIEDVDCSLDITQKRDEIPMNTSSNTTSIGTKIKAREGKSENTTKQSGVTLSGLLNFIDGIWSASEGERIFVFTTNSLAKLDPALIRTGRMDKHIEMSYCCFEGFKVLAKNYLLIDTHDKFDVIRELLEVTKMTPADVGECLMPKVPSEDVEVCLDNLICALEKARDDQVAKAKAAELKKKKKEEEEEEEEEE</sequence>
<evidence type="ECO:0000256" key="1">
    <source>
        <dbReference type="ARBA" id="ARBA00001946"/>
    </source>
</evidence>
<dbReference type="SMART" id="SM00382">
    <property type="entry name" value="AAA"/>
    <property type="match status" value="1"/>
</dbReference>
<feature type="domain" description="AAA+ ATPase" evidence="7">
    <location>
        <begin position="237"/>
        <end position="394"/>
    </location>
</feature>
<evidence type="ECO:0000256" key="2">
    <source>
        <dbReference type="ARBA" id="ARBA00007448"/>
    </source>
</evidence>
<keyword evidence="6" id="KW-0175">Coiled coil</keyword>
<dbReference type="InterPro" id="IPR003593">
    <property type="entry name" value="AAA+_ATPase"/>
</dbReference>
<evidence type="ECO:0000256" key="6">
    <source>
        <dbReference type="SAM" id="Coils"/>
    </source>
</evidence>
<evidence type="ECO:0000256" key="4">
    <source>
        <dbReference type="ARBA" id="ARBA00022842"/>
    </source>
</evidence>
<dbReference type="Proteomes" id="UP001443914">
    <property type="component" value="Unassembled WGS sequence"/>
</dbReference>
<dbReference type="InterPro" id="IPR027417">
    <property type="entry name" value="P-loop_NTPase"/>
</dbReference>
<dbReference type="GO" id="GO:0006950">
    <property type="term" value="P:response to stress"/>
    <property type="evidence" value="ECO:0007669"/>
    <property type="project" value="UniProtKB-ARBA"/>
</dbReference>
<keyword evidence="9" id="KW-1185">Reference proteome</keyword>
<dbReference type="Gene3D" id="6.10.280.40">
    <property type="match status" value="1"/>
</dbReference>
<dbReference type="InterPro" id="IPR058017">
    <property type="entry name" value="At3g28540-like_C"/>
</dbReference>
<protein>
    <recommendedName>
        <fullName evidence="7">AAA+ ATPase domain-containing protein</fullName>
    </recommendedName>
</protein>
<keyword evidence="3" id="KW-0378">Hydrolase</keyword>
<dbReference type="PANTHER" id="PTHR23070">
    <property type="entry name" value="BCS1 AAA-TYPE ATPASE"/>
    <property type="match status" value="1"/>
</dbReference>
<evidence type="ECO:0000313" key="9">
    <source>
        <dbReference type="Proteomes" id="UP001443914"/>
    </source>
</evidence>
<dbReference type="GO" id="GO:0016887">
    <property type="term" value="F:ATP hydrolysis activity"/>
    <property type="evidence" value="ECO:0007669"/>
    <property type="project" value="InterPro"/>
</dbReference>
<comment type="caution">
    <text evidence="8">The sequence shown here is derived from an EMBL/GenBank/DDBJ whole genome shotgun (WGS) entry which is preliminary data.</text>
</comment>
<feature type="coiled-coil region" evidence="6">
    <location>
        <begin position="459"/>
        <end position="486"/>
    </location>
</feature>
<dbReference type="Pfam" id="PF00004">
    <property type="entry name" value="AAA"/>
    <property type="match status" value="2"/>
</dbReference>
<dbReference type="Pfam" id="PF25568">
    <property type="entry name" value="AAA_lid_At3g28540"/>
    <property type="match status" value="1"/>
</dbReference>
<dbReference type="GO" id="GO:0005524">
    <property type="term" value="F:ATP binding"/>
    <property type="evidence" value="ECO:0007669"/>
    <property type="project" value="InterPro"/>
</dbReference>
<name>A0AAW1I557_SAPOF</name>
<evidence type="ECO:0000256" key="3">
    <source>
        <dbReference type="ARBA" id="ARBA00022801"/>
    </source>
</evidence>
<comment type="catalytic activity">
    <reaction evidence="5">
        <text>ATP + H2O = ADP + phosphate + H(+)</text>
        <dbReference type="Rhea" id="RHEA:13065"/>
        <dbReference type="ChEBI" id="CHEBI:15377"/>
        <dbReference type="ChEBI" id="CHEBI:15378"/>
        <dbReference type="ChEBI" id="CHEBI:30616"/>
        <dbReference type="ChEBI" id="CHEBI:43474"/>
        <dbReference type="ChEBI" id="CHEBI:456216"/>
    </reaction>
</comment>
<dbReference type="InterPro" id="IPR025753">
    <property type="entry name" value="AAA_N_dom"/>
</dbReference>
<gene>
    <name evidence="8" type="ORF">RND81_10G221400</name>
</gene>
<comment type="cofactor">
    <cofactor evidence="1">
        <name>Mg(2+)</name>
        <dbReference type="ChEBI" id="CHEBI:18420"/>
    </cofactor>
</comment>
<organism evidence="8 9">
    <name type="scientific">Saponaria officinalis</name>
    <name type="common">Common soapwort</name>
    <name type="synonym">Lychnis saponaria</name>
    <dbReference type="NCBI Taxonomy" id="3572"/>
    <lineage>
        <taxon>Eukaryota</taxon>
        <taxon>Viridiplantae</taxon>
        <taxon>Streptophyta</taxon>
        <taxon>Embryophyta</taxon>
        <taxon>Tracheophyta</taxon>
        <taxon>Spermatophyta</taxon>
        <taxon>Magnoliopsida</taxon>
        <taxon>eudicotyledons</taxon>
        <taxon>Gunneridae</taxon>
        <taxon>Pentapetalae</taxon>
        <taxon>Caryophyllales</taxon>
        <taxon>Caryophyllaceae</taxon>
        <taxon>Caryophylleae</taxon>
        <taxon>Saponaria</taxon>
    </lineage>
</organism>
<evidence type="ECO:0000313" key="8">
    <source>
        <dbReference type="EMBL" id="KAK9684630.1"/>
    </source>
</evidence>
<keyword evidence="4" id="KW-0460">Magnesium</keyword>
<accession>A0AAW1I557</accession>
<dbReference type="SUPFAM" id="SSF52540">
    <property type="entry name" value="P-loop containing nucleoside triphosphate hydrolases"/>
    <property type="match status" value="1"/>
</dbReference>
<comment type="similarity">
    <text evidence="2">Belongs to the AAA ATPase family. BCS1 subfamily.</text>
</comment>